<feature type="chain" id="PRO_5039414374" evidence="2">
    <location>
        <begin position="23"/>
        <end position="144"/>
    </location>
</feature>
<evidence type="ECO:0000256" key="2">
    <source>
        <dbReference type="SAM" id="SignalP"/>
    </source>
</evidence>
<evidence type="ECO:0000313" key="5">
    <source>
        <dbReference type="Proteomes" id="UP000812270"/>
    </source>
</evidence>
<feature type="signal peptide" evidence="2">
    <location>
        <begin position="1"/>
        <end position="22"/>
    </location>
</feature>
<proteinExistence type="predicted"/>
<sequence>MKRIIYVFALLVFVTFSSQLFAQVDIKPSSNDFPALLFAQNKISLSPECKRLLTDIATKLRNNPEWSAKVIGYGDDSKIRQQISWDRVNAVINYLIEKEGISGNRLIFVYGEHGPSGTVDVQITNEEGPHDVPAPHPNLRKTNH</sequence>
<dbReference type="Pfam" id="PF00691">
    <property type="entry name" value="OmpA"/>
    <property type="match status" value="1"/>
</dbReference>
<accession>A0A9E2SDR7</accession>
<evidence type="ECO:0000313" key="4">
    <source>
        <dbReference type="EMBL" id="MBV4360252.1"/>
    </source>
</evidence>
<evidence type="ECO:0000256" key="1">
    <source>
        <dbReference type="SAM" id="MobiDB-lite"/>
    </source>
</evidence>
<dbReference type="Proteomes" id="UP000812270">
    <property type="component" value="Unassembled WGS sequence"/>
</dbReference>
<comment type="caution">
    <text evidence="4">The sequence shown here is derived from an EMBL/GenBank/DDBJ whole genome shotgun (WGS) entry which is preliminary data.</text>
</comment>
<evidence type="ECO:0000259" key="3">
    <source>
        <dbReference type="Pfam" id="PF00691"/>
    </source>
</evidence>
<dbReference type="RefSeq" id="WP_217794522.1">
    <property type="nucleotide sequence ID" value="NZ_JAHSPG010000018.1"/>
</dbReference>
<gene>
    <name evidence="4" type="ORF">KTO63_24010</name>
</gene>
<dbReference type="EMBL" id="JAHSPG010000018">
    <property type="protein sequence ID" value="MBV4360252.1"/>
    <property type="molecule type" value="Genomic_DNA"/>
</dbReference>
<keyword evidence="5" id="KW-1185">Reference proteome</keyword>
<feature type="region of interest" description="Disordered" evidence="1">
    <location>
        <begin position="125"/>
        <end position="144"/>
    </location>
</feature>
<name>A0A9E2SDR7_9BACT</name>
<reference evidence="4" key="1">
    <citation type="submission" date="2021-06" db="EMBL/GenBank/DDBJ databases">
        <authorList>
            <person name="Huq M.A."/>
        </authorList>
    </citation>
    <scope>NUCLEOTIDE SEQUENCE</scope>
    <source>
        <strain evidence="4">MAH-26</strain>
    </source>
</reference>
<protein>
    <submittedName>
        <fullName evidence="4">OmpA family protein</fullName>
    </submittedName>
</protein>
<dbReference type="InterPro" id="IPR006665">
    <property type="entry name" value="OmpA-like"/>
</dbReference>
<dbReference type="AlphaFoldDB" id="A0A9E2SDR7"/>
<feature type="domain" description="OmpA-like" evidence="3">
    <location>
        <begin position="37"/>
        <end position="112"/>
    </location>
</feature>
<organism evidence="4 5">
    <name type="scientific">Pinibacter aurantiacus</name>
    <dbReference type="NCBI Taxonomy" id="2851599"/>
    <lineage>
        <taxon>Bacteria</taxon>
        <taxon>Pseudomonadati</taxon>
        <taxon>Bacteroidota</taxon>
        <taxon>Chitinophagia</taxon>
        <taxon>Chitinophagales</taxon>
        <taxon>Chitinophagaceae</taxon>
        <taxon>Pinibacter</taxon>
    </lineage>
</organism>
<keyword evidence="2" id="KW-0732">Signal</keyword>